<dbReference type="SUPFAM" id="SSF49562">
    <property type="entry name" value="C2 domain (Calcium/lipid-binding domain, CaLB)"/>
    <property type="match status" value="1"/>
</dbReference>
<feature type="region of interest" description="Disordered" evidence="3">
    <location>
        <begin position="83"/>
        <end position="104"/>
    </location>
</feature>
<dbReference type="Gene3D" id="3.30.60.20">
    <property type="match status" value="1"/>
</dbReference>
<dbReference type="InterPro" id="IPR035892">
    <property type="entry name" value="C2_domain_sf"/>
</dbReference>
<dbReference type="InterPro" id="IPR046349">
    <property type="entry name" value="C1-like_sf"/>
</dbReference>
<keyword evidence="8" id="KW-1185">Reference proteome</keyword>
<keyword evidence="4" id="KW-0472">Membrane</keyword>
<dbReference type="PANTHER" id="PTHR21119">
    <property type="entry name" value="C2 DOMAIN-CONTAINING PROTEIN"/>
    <property type="match status" value="1"/>
</dbReference>
<dbReference type="Proteomes" id="UP001642540">
    <property type="component" value="Unassembled WGS sequence"/>
</dbReference>
<dbReference type="SMART" id="SM00109">
    <property type="entry name" value="C1"/>
    <property type="match status" value="1"/>
</dbReference>
<feature type="transmembrane region" description="Helical" evidence="4">
    <location>
        <begin position="30"/>
        <end position="52"/>
    </location>
</feature>
<accession>A0ABP1QEE5</accession>
<dbReference type="PANTHER" id="PTHR21119:SF5">
    <property type="entry name" value="C2 DOMAIN-CONTAINING PROTEIN"/>
    <property type="match status" value="1"/>
</dbReference>
<evidence type="ECO:0000256" key="1">
    <source>
        <dbReference type="ARBA" id="ARBA00022723"/>
    </source>
</evidence>
<dbReference type="InterPro" id="IPR002219">
    <property type="entry name" value="PKC_DAG/PE"/>
</dbReference>
<organism evidence="7 8">
    <name type="scientific">Orchesella dallaii</name>
    <dbReference type="NCBI Taxonomy" id="48710"/>
    <lineage>
        <taxon>Eukaryota</taxon>
        <taxon>Metazoa</taxon>
        <taxon>Ecdysozoa</taxon>
        <taxon>Arthropoda</taxon>
        <taxon>Hexapoda</taxon>
        <taxon>Collembola</taxon>
        <taxon>Entomobryomorpha</taxon>
        <taxon>Entomobryoidea</taxon>
        <taxon>Orchesellidae</taxon>
        <taxon>Orchesellinae</taxon>
        <taxon>Orchesella</taxon>
    </lineage>
</organism>
<dbReference type="InterPro" id="IPR000008">
    <property type="entry name" value="C2_dom"/>
</dbReference>
<dbReference type="Gene3D" id="2.60.40.150">
    <property type="entry name" value="C2 domain"/>
    <property type="match status" value="1"/>
</dbReference>
<dbReference type="SUPFAM" id="SSF57889">
    <property type="entry name" value="Cysteine-rich domain"/>
    <property type="match status" value="1"/>
</dbReference>
<feature type="compositionally biased region" description="Basic and acidic residues" evidence="3">
    <location>
        <begin position="490"/>
        <end position="499"/>
    </location>
</feature>
<dbReference type="EMBL" id="CAXLJM020000032">
    <property type="protein sequence ID" value="CAL8100389.1"/>
    <property type="molecule type" value="Genomic_DNA"/>
</dbReference>
<keyword evidence="2" id="KW-0862">Zinc</keyword>
<dbReference type="Pfam" id="PF00168">
    <property type="entry name" value="C2"/>
    <property type="match status" value="1"/>
</dbReference>
<keyword evidence="4" id="KW-1133">Transmembrane helix</keyword>
<keyword evidence="1" id="KW-0479">Metal-binding</keyword>
<evidence type="ECO:0000256" key="2">
    <source>
        <dbReference type="ARBA" id="ARBA00022833"/>
    </source>
</evidence>
<evidence type="ECO:0000313" key="7">
    <source>
        <dbReference type="EMBL" id="CAL8100389.1"/>
    </source>
</evidence>
<evidence type="ECO:0008006" key="9">
    <source>
        <dbReference type="Google" id="ProtNLM"/>
    </source>
</evidence>
<dbReference type="PROSITE" id="PS00479">
    <property type="entry name" value="ZF_DAG_PE_1"/>
    <property type="match status" value="1"/>
</dbReference>
<protein>
    <recommendedName>
        <fullName evidence="9">Protein kinase C-like 3</fullName>
    </recommendedName>
</protein>
<evidence type="ECO:0000256" key="3">
    <source>
        <dbReference type="SAM" id="MobiDB-lite"/>
    </source>
</evidence>
<dbReference type="CDD" id="cd20831">
    <property type="entry name" value="C1_dGM13116p-like"/>
    <property type="match status" value="1"/>
</dbReference>
<feature type="region of interest" description="Disordered" evidence="3">
    <location>
        <begin position="490"/>
        <end position="557"/>
    </location>
</feature>
<comment type="caution">
    <text evidence="7">The sequence shown here is derived from an EMBL/GenBank/DDBJ whole genome shotgun (WGS) entry which is preliminary data.</text>
</comment>
<keyword evidence="4" id="KW-0812">Transmembrane</keyword>
<evidence type="ECO:0000256" key="4">
    <source>
        <dbReference type="SAM" id="Phobius"/>
    </source>
</evidence>
<dbReference type="Pfam" id="PF00130">
    <property type="entry name" value="C1_1"/>
    <property type="match status" value="1"/>
</dbReference>
<evidence type="ECO:0000313" key="8">
    <source>
        <dbReference type="Proteomes" id="UP001642540"/>
    </source>
</evidence>
<name>A0ABP1QEE5_9HEXA</name>
<sequence length="720" mass="80521">MFEEDLAERVDDLFCEIVGGIGTNRDMDTISMLLTGWIIFVFLAVALVKYLYIRFVKKSHYEAEVQEQSVVSASATEVKANATTDDAIASEPSQPTANGAPRGVVKSSKVVETLTGPKVIQSNRPHRPLRRRRISKDSISIETSIDTSSFLPEGSFSSSPCTGPDEDIVEYINKCHGWLFGDQRTRPLEDVKEAFMDAMNRSLRDGDKKNELAISVVNVSIDDNMQFSNIFAECIKPNTVKVTADCDVQMKGEITVSSKDLGIKRCDFFVDRLNGRLSSLIESKNKIAVIKLDGWPEICMAISTNSPSKGKSTLDPKLTEAIADRITATLRNTVVEVELDRLQDFPKAPEFSPIQVEDNTKKYLLVKVVRGTDLGVLKGCSEPFVVVELDDPAQKFQTTVQEKQSPIWNENFVFNVIPNVGEMLFEVHDKDGDKFLGCNILSIDDIGTEKTRVLPLKSRRMEKSETFTGAIEVQFTFLDEKEFKSREITEKASIKKGDESGGAGLPGQYGDDRGRRKTRRGDIFTSLRRRLSKTRSHSVVTTEARSEDGEEGKDTVSDKDDIFKRSVSADRHSLLSQQGRLMLGSGLGSARSSVSELSAISGHSTTTYVHENSTLVIECMENRIRKYYLVPPHLAETGKWKKRGKKLHIYNDHTFVAKHISSGKICEICTVRLPFALGKQGYQCRDCKMICHKECHVRAPSYCPKTSVYDIELEYLQEGH</sequence>
<feature type="domain" description="Phorbol-ester/DAG-type" evidence="6">
    <location>
        <begin position="652"/>
        <end position="703"/>
    </location>
</feature>
<dbReference type="PROSITE" id="PS50081">
    <property type="entry name" value="ZF_DAG_PE_2"/>
    <property type="match status" value="1"/>
</dbReference>
<dbReference type="PROSITE" id="PS50004">
    <property type="entry name" value="C2"/>
    <property type="match status" value="1"/>
</dbReference>
<feature type="compositionally biased region" description="Basic residues" evidence="3">
    <location>
        <begin position="527"/>
        <end position="536"/>
    </location>
</feature>
<proteinExistence type="predicted"/>
<gene>
    <name evidence="7" type="ORF">ODALV1_LOCUS10524</name>
</gene>
<feature type="domain" description="C2" evidence="5">
    <location>
        <begin position="345"/>
        <end position="467"/>
    </location>
</feature>
<feature type="compositionally biased region" description="Basic and acidic residues" evidence="3">
    <location>
        <begin position="544"/>
        <end position="557"/>
    </location>
</feature>
<dbReference type="SMART" id="SM00239">
    <property type="entry name" value="C2"/>
    <property type="match status" value="1"/>
</dbReference>
<reference evidence="7 8" key="1">
    <citation type="submission" date="2024-08" db="EMBL/GenBank/DDBJ databases">
        <authorList>
            <person name="Cucini C."/>
            <person name="Frati F."/>
        </authorList>
    </citation>
    <scope>NUCLEOTIDE SEQUENCE [LARGE SCALE GENOMIC DNA]</scope>
</reference>
<evidence type="ECO:0000259" key="5">
    <source>
        <dbReference type="PROSITE" id="PS50004"/>
    </source>
</evidence>
<dbReference type="InterPro" id="IPR039934">
    <property type="entry name" value="C2CD2/C2CD2L"/>
</dbReference>
<evidence type="ECO:0000259" key="6">
    <source>
        <dbReference type="PROSITE" id="PS50081"/>
    </source>
</evidence>